<dbReference type="InterPro" id="IPR036397">
    <property type="entry name" value="RNaseH_sf"/>
</dbReference>
<proteinExistence type="predicted"/>
<dbReference type="InterPro" id="IPR033390">
    <property type="entry name" value="Rv2179c-like"/>
</dbReference>
<dbReference type="SUPFAM" id="SSF53098">
    <property type="entry name" value="Ribonuclease H-like"/>
    <property type="match status" value="1"/>
</dbReference>
<evidence type="ECO:0000313" key="2">
    <source>
        <dbReference type="EMBL" id="MCL1125607.1"/>
    </source>
</evidence>
<feature type="domain" description="3'-5' exoribonuclease Rv2179c-like" evidence="1">
    <location>
        <begin position="15"/>
        <end position="192"/>
    </location>
</feature>
<reference evidence="2 3" key="1">
    <citation type="submission" date="2022-01" db="EMBL/GenBank/DDBJ databases">
        <title>Whole genome-based taxonomy of the Shewanellaceae.</title>
        <authorList>
            <person name="Martin-Rodriguez A.J."/>
        </authorList>
    </citation>
    <scope>NUCLEOTIDE SEQUENCE [LARGE SCALE GENOMIC DNA]</scope>
    <source>
        <strain evidence="2 3">DSM 17177</strain>
    </source>
</reference>
<dbReference type="Pfam" id="PF16473">
    <property type="entry name" value="Rv2179c-like"/>
    <property type="match status" value="1"/>
</dbReference>
<dbReference type="InterPro" id="IPR012337">
    <property type="entry name" value="RNaseH-like_sf"/>
</dbReference>
<sequence length="209" mass="23984">MRILNKFKLSPLVALIDIKTFGHTENAVIASMACVIVNVVKSRVVDECYIRCQTEFQTNRALDEASIAFWRQQRFNNPNAWQELFSPNMPRQPLEQALQHLSNFIHQHFPTNSVVQIMGNRAEFDNVILSNAYQQTGVKQPWFEHENQSLASMIWLAKMLFGYDPQCSIPFKGTQHLALHDAQHQAKVLLAIMDKLFMCTADHLEAEIA</sequence>
<keyword evidence="3" id="KW-1185">Reference proteome</keyword>
<dbReference type="Proteomes" id="UP001203423">
    <property type="component" value="Unassembled WGS sequence"/>
</dbReference>
<name>A0ABT0LE53_9GAMM</name>
<evidence type="ECO:0000259" key="1">
    <source>
        <dbReference type="Pfam" id="PF16473"/>
    </source>
</evidence>
<dbReference type="RefSeq" id="WP_248940916.1">
    <property type="nucleotide sequence ID" value="NZ_JAKIKS010000054.1"/>
</dbReference>
<protein>
    <submittedName>
        <fullName evidence="2">3'-5' exoribonuclease</fullName>
    </submittedName>
</protein>
<gene>
    <name evidence="2" type="ORF">L2764_14260</name>
</gene>
<organism evidence="2 3">
    <name type="scientific">Shewanella surugensis</name>
    <dbReference type="NCBI Taxonomy" id="212020"/>
    <lineage>
        <taxon>Bacteria</taxon>
        <taxon>Pseudomonadati</taxon>
        <taxon>Pseudomonadota</taxon>
        <taxon>Gammaproteobacteria</taxon>
        <taxon>Alteromonadales</taxon>
        <taxon>Shewanellaceae</taxon>
        <taxon>Shewanella</taxon>
    </lineage>
</organism>
<evidence type="ECO:0000313" key="3">
    <source>
        <dbReference type="Proteomes" id="UP001203423"/>
    </source>
</evidence>
<dbReference type="Gene3D" id="3.30.420.10">
    <property type="entry name" value="Ribonuclease H-like superfamily/Ribonuclease H"/>
    <property type="match status" value="1"/>
</dbReference>
<dbReference type="EMBL" id="JAKIKS010000054">
    <property type="protein sequence ID" value="MCL1125607.1"/>
    <property type="molecule type" value="Genomic_DNA"/>
</dbReference>
<accession>A0ABT0LE53</accession>
<comment type="caution">
    <text evidence="2">The sequence shown here is derived from an EMBL/GenBank/DDBJ whole genome shotgun (WGS) entry which is preliminary data.</text>
</comment>